<evidence type="ECO:0000256" key="9">
    <source>
        <dbReference type="NCBIfam" id="TIGR00233"/>
    </source>
</evidence>
<proteinExistence type="inferred from homology"/>
<dbReference type="RefSeq" id="WP_255038907.1">
    <property type="nucleotide sequence ID" value="NZ_RJUF01000181.1"/>
</dbReference>
<keyword evidence="7 10" id="KW-0030">Aminoacyl-tRNA synthetase</keyword>
<keyword evidence="3 10" id="KW-0436">Ligase</keyword>
<evidence type="ECO:0000256" key="7">
    <source>
        <dbReference type="ARBA" id="ARBA00023146"/>
    </source>
</evidence>
<dbReference type="Proteomes" id="UP001204144">
    <property type="component" value="Unassembled WGS sequence"/>
</dbReference>
<dbReference type="GO" id="GO:0005829">
    <property type="term" value="C:cytosol"/>
    <property type="evidence" value="ECO:0007669"/>
    <property type="project" value="TreeGrafter"/>
</dbReference>
<dbReference type="AlphaFoldDB" id="A0AAE3KW80"/>
<keyword evidence="12" id="KW-1185">Reference proteome</keyword>
<comment type="caution">
    <text evidence="11">The sequence shown here is derived from an EMBL/GenBank/DDBJ whole genome shotgun (WGS) entry which is preliminary data.</text>
</comment>
<evidence type="ECO:0000256" key="10">
    <source>
        <dbReference type="RuleBase" id="RU363036"/>
    </source>
</evidence>
<dbReference type="PANTHER" id="PTHR43766">
    <property type="entry name" value="TRYPTOPHAN--TRNA LIGASE, MITOCHONDRIAL"/>
    <property type="match status" value="1"/>
</dbReference>
<dbReference type="InterPro" id="IPR050203">
    <property type="entry name" value="Trp-tRNA_synthetase"/>
</dbReference>
<evidence type="ECO:0000256" key="4">
    <source>
        <dbReference type="ARBA" id="ARBA00022741"/>
    </source>
</evidence>
<dbReference type="SUPFAM" id="SSF52374">
    <property type="entry name" value="Nucleotidylyl transferase"/>
    <property type="match status" value="1"/>
</dbReference>
<evidence type="ECO:0000256" key="1">
    <source>
        <dbReference type="ARBA" id="ARBA00005594"/>
    </source>
</evidence>
<dbReference type="InterPro" id="IPR002305">
    <property type="entry name" value="aa-tRNA-synth_Ic"/>
</dbReference>
<dbReference type="EC" id="6.1.1.2" evidence="2 9"/>
<keyword evidence="4 10" id="KW-0547">Nucleotide-binding</keyword>
<organism evidence="11 12">
    <name type="scientific">Lacihabitans soyangensis</name>
    <dbReference type="NCBI Taxonomy" id="869394"/>
    <lineage>
        <taxon>Bacteria</taxon>
        <taxon>Pseudomonadati</taxon>
        <taxon>Bacteroidota</taxon>
        <taxon>Cytophagia</taxon>
        <taxon>Cytophagales</taxon>
        <taxon>Leadbetterellaceae</taxon>
        <taxon>Lacihabitans</taxon>
    </lineage>
</organism>
<gene>
    <name evidence="11" type="primary">trpS</name>
    <name evidence="11" type="ORF">EGI31_19960</name>
</gene>
<dbReference type="Pfam" id="PF00579">
    <property type="entry name" value="tRNA-synt_1b"/>
    <property type="match status" value="1"/>
</dbReference>
<dbReference type="InterPro" id="IPR002306">
    <property type="entry name" value="Trp-tRNA-ligase"/>
</dbReference>
<evidence type="ECO:0000256" key="3">
    <source>
        <dbReference type="ARBA" id="ARBA00022598"/>
    </source>
</evidence>
<reference evidence="11 12" key="1">
    <citation type="submission" date="2018-11" db="EMBL/GenBank/DDBJ databases">
        <title>Novel bacteria species description.</title>
        <authorList>
            <person name="Han J.-H."/>
        </authorList>
    </citation>
    <scope>NUCLEOTIDE SEQUENCE [LARGE SCALE GENOMIC DNA]</scope>
    <source>
        <strain evidence="11 12">KCTC23259</strain>
    </source>
</reference>
<evidence type="ECO:0000313" key="11">
    <source>
        <dbReference type="EMBL" id="MCP9765216.1"/>
    </source>
</evidence>
<name>A0AAE3KW80_9BACT</name>
<dbReference type="InterPro" id="IPR014729">
    <property type="entry name" value="Rossmann-like_a/b/a_fold"/>
</dbReference>
<keyword evidence="5 10" id="KW-0067">ATP-binding</keyword>
<evidence type="ECO:0000256" key="8">
    <source>
        <dbReference type="ARBA" id="ARBA00049929"/>
    </source>
</evidence>
<dbReference type="Gene3D" id="1.10.240.10">
    <property type="entry name" value="Tyrosyl-Transfer RNA Synthetase"/>
    <property type="match status" value="1"/>
</dbReference>
<protein>
    <recommendedName>
        <fullName evidence="2 9">Tryptophan--tRNA ligase</fullName>
        <ecNumber evidence="2 9">6.1.1.2</ecNumber>
    </recommendedName>
</protein>
<dbReference type="GO" id="GO:0004830">
    <property type="term" value="F:tryptophan-tRNA ligase activity"/>
    <property type="evidence" value="ECO:0007669"/>
    <property type="project" value="UniProtKB-UniRule"/>
</dbReference>
<evidence type="ECO:0000256" key="6">
    <source>
        <dbReference type="ARBA" id="ARBA00022917"/>
    </source>
</evidence>
<dbReference type="NCBIfam" id="TIGR00233">
    <property type="entry name" value="trpS"/>
    <property type="match status" value="1"/>
</dbReference>
<dbReference type="Gene3D" id="3.40.50.620">
    <property type="entry name" value="HUPs"/>
    <property type="match status" value="1"/>
</dbReference>
<evidence type="ECO:0000256" key="5">
    <source>
        <dbReference type="ARBA" id="ARBA00022840"/>
    </source>
</evidence>
<sequence>MSRILTGIQASGRPHLGNILGAIEPAVALSQKPENESFLFIADLHSLTTVKDPALLQSNTAAVASAWLACGFDAEKNFFYRQSRLAGFHTELLWYLSCLTPYPMLANAHSFKEKSDKLSDVNAGLFTYPVLQAADIILYQANFVPVGKDQKQHLEMSKDIAATFNRVFGEVFVLPEPLINESVMTIPGIDGQKMSKSYNNYIDIFLPEKELDKQIKRIVTDATPLEEPKNPDTCLVFKLYALLADESQISAMREKYMAGGYGYGHAKKEFLELILTKYKKQREVFNFYMENPDELEAKLRNGEEKAKEIASQTMNEVRKLLKFA</sequence>
<comment type="similarity">
    <text evidence="1 10">Belongs to the class-I aminoacyl-tRNA synthetase family.</text>
</comment>
<accession>A0AAE3KW80</accession>
<dbReference type="PANTHER" id="PTHR43766:SF1">
    <property type="entry name" value="TRYPTOPHAN--TRNA LIGASE, MITOCHONDRIAL"/>
    <property type="match status" value="1"/>
</dbReference>
<evidence type="ECO:0000313" key="12">
    <source>
        <dbReference type="Proteomes" id="UP001204144"/>
    </source>
</evidence>
<evidence type="ECO:0000256" key="2">
    <source>
        <dbReference type="ARBA" id="ARBA00013161"/>
    </source>
</evidence>
<dbReference type="CDD" id="cd00806">
    <property type="entry name" value="TrpRS_core"/>
    <property type="match status" value="1"/>
</dbReference>
<dbReference type="GO" id="GO:0006436">
    <property type="term" value="P:tryptophanyl-tRNA aminoacylation"/>
    <property type="evidence" value="ECO:0007669"/>
    <property type="project" value="UniProtKB-UniRule"/>
</dbReference>
<dbReference type="FunFam" id="1.10.240.10:FF:000005">
    <property type="entry name" value="Tryptophan--tRNA ligase"/>
    <property type="match status" value="1"/>
</dbReference>
<dbReference type="GO" id="GO:0005524">
    <property type="term" value="F:ATP binding"/>
    <property type="evidence" value="ECO:0007669"/>
    <property type="project" value="UniProtKB-KW"/>
</dbReference>
<keyword evidence="6 10" id="KW-0648">Protein biosynthesis</keyword>
<dbReference type="EMBL" id="RJUF01000181">
    <property type="protein sequence ID" value="MCP9765216.1"/>
    <property type="molecule type" value="Genomic_DNA"/>
</dbReference>
<dbReference type="PRINTS" id="PR01039">
    <property type="entry name" value="TRNASYNTHTRP"/>
</dbReference>
<comment type="catalytic activity">
    <reaction evidence="8">
        <text>tRNA(Trp) + L-tryptophan + ATP = L-tryptophyl-tRNA(Trp) + AMP + diphosphate + H(+)</text>
        <dbReference type="Rhea" id="RHEA:24080"/>
        <dbReference type="Rhea" id="RHEA-COMP:9671"/>
        <dbReference type="Rhea" id="RHEA-COMP:9705"/>
        <dbReference type="ChEBI" id="CHEBI:15378"/>
        <dbReference type="ChEBI" id="CHEBI:30616"/>
        <dbReference type="ChEBI" id="CHEBI:33019"/>
        <dbReference type="ChEBI" id="CHEBI:57912"/>
        <dbReference type="ChEBI" id="CHEBI:78442"/>
        <dbReference type="ChEBI" id="CHEBI:78535"/>
        <dbReference type="ChEBI" id="CHEBI:456215"/>
        <dbReference type="EC" id="6.1.1.2"/>
    </reaction>
</comment>